<dbReference type="Pfam" id="PF07510">
    <property type="entry name" value="GmrSD_C"/>
    <property type="match status" value="1"/>
</dbReference>
<reference evidence="4" key="1">
    <citation type="submission" date="2017-06" db="EMBL/GenBank/DDBJ databases">
        <authorList>
            <person name="Rodrigo-Torres L."/>
            <person name="Arahal R. D."/>
            <person name="Lucena T."/>
        </authorList>
    </citation>
    <scope>NUCLEOTIDE SEQUENCE [LARGE SCALE GENOMIC DNA]</scope>
    <source>
        <strain evidence="4">type strain: CECT 9192</strain>
    </source>
</reference>
<feature type="domain" description="GmrSD restriction endonucleases C-terminal" evidence="2">
    <location>
        <begin position="503"/>
        <end position="606"/>
    </location>
</feature>
<keyword evidence="4" id="KW-1185">Reference proteome</keyword>
<sequence length="644" mass="76683">MKLQSLSDICERRILRIPDYQRGYAWSKQQLVDFWEDIVQLDPERVHYTGVITLEPVTSSLWKKWEQDEWIIDGMGYKPFYVVDGQQRLTTSMILIQAIIESIDPSVQLNYQSLESIRQKYILFKADDGQRESFIFGYEKDNPSDEYLKTAIFKEHSHSNQHQETLYTQNLIAAKKYFLNQLSQHPSDEIALIYKKLTQKLKFNLYEIDEEIDVFVTFETMNNRGKPLTSLELLKNRLIYLSTLFHNHEGHAVLRNKVNSAWKTMYEYLGKNPDAPLDENLFLRNHWTMYFKYTRNKGDDYIRYLLNDKFTARNVTHPKKQNDQITVDDISDYVTSLQESIRHWFYIHNPYFSLTDYDNERNKQLLNRLERLSFRSFKPLILAAFVSKQTIEDINKLLIAAERYNFSLFSLSRRRSNTGDTEFFSMARDLVTKDIHINTAVDNIDSWVHYYYDPEKFMYHISEKYELDHGGFFKWDGLRYFLYEYDQWLTSRGKQSVHKLMWSDLKATKKDNITIEHIFPQNCSNEYWQKRFNHLDKIQTDYLTHSLGNLVPLSREKNASLQNDPFNDKKNNGNGVGYYNGSTSENEIAQQDEWLPEHIFTRGLTLLEFMEKRWNISLGDEQFKTKLLHLDFISETSPEELAIQ</sequence>
<proteinExistence type="predicted"/>
<evidence type="ECO:0008006" key="5">
    <source>
        <dbReference type="Google" id="ProtNLM"/>
    </source>
</evidence>
<dbReference type="PANTHER" id="PTHR35149:SF1">
    <property type="entry name" value="DUF5655 DOMAIN-CONTAINING PROTEIN"/>
    <property type="match status" value="1"/>
</dbReference>
<evidence type="ECO:0000313" key="3">
    <source>
        <dbReference type="EMBL" id="SMY16239.1"/>
    </source>
</evidence>
<dbReference type="Proteomes" id="UP000196485">
    <property type="component" value="Unassembled WGS sequence"/>
</dbReference>
<evidence type="ECO:0000259" key="1">
    <source>
        <dbReference type="Pfam" id="PF03235"/>
    </source>
</evidence>
<dbReference type="PANTHER" id="PTHR35149">
    <property type="entry name" value="SLL5132 PROTEIN"/>
    <property type="match status" value="1"/>
</dbReference>
<organism evidence="3 4">
    <name type="scientific">Photobacterium aquimaris</name>
    <dbReference type="NCBI Taxonomy" id="512643"/>
    <lineage>
        <taxon>Bacteria</taxon>
        <taxon>Pseudomonadati</taxon>
        <taxon>Pseudomonadota</taxon>
        <taxon>Gammaproteobacteria</taxon>
        <taxon>Vibrionales</taxon>
        <taxon>Vibrionaceae</taxon>
        <taxon>Photobacterium</taxon>
    </lineage>
</organism>
<evidence type="ECO:0000313" key="4">
    <source>
        <dbReference type="Proteomes" id="UP000196485"/>
    </source>
</evidence>
<protein>
    <recommendedName>
        <fullName evidence="5">DUF262 domain-containing protein</fullName>
    </recommendedName>
</protein>
<gene>
    <name evidence="3" type="ORF">PAQU9191_01470</name>
</gene>
<name>A0A1Y6KVL9_9GAMM</name>
<dbReference type="InterPro" id="IPR011089">
    <property type="entry name" value="GmrSD_C"/>
</dbReference>
<accession>A0A1Y6KVL9</accession>
<evidence type="ECO:0000259" key="2">
    <source>
        <dbReference type="Pfam" id="PF07510"/>
    </source>
</evidence>
<dbReference type="AlphaFoldDB" id="A0A1Y6KVL9"/>
<dbReference type="EMBL" id="FYAH01000002">
    <property type="protein sequence ID" value="SMY16239.1"/>
    <property type="molecule type" value="Genomic_DNA"/>
</dbReference>
<dbReference type="Pfam" id="PF03235">
    <property type="entry name" value="GmrSD_N"/>
    <property type="match status" value="1"/>
</dbReference>
<dbReference type="RefSeq" id="WP_087820335.1">
    <property type="nucleotide sequence ID" value="NZ_FYAH01000002.1"/>
</dbReference>
<dbReference type="InterPro" id="IPR004919">
    <property type="entry name" value="GmrSD_N"/>
</dbReference>
<feature type="domain" description="GmrSD restriction endonucleases N-terminal" evidence="1">
    <location>
        <begin position="9"/>
        <end position="238"/>
    </location>
</feature>